<organism evidence="2 3">
    <name type="scientific">Microbotryum saponariae</name>
    <dbReference type="NCBI Taxonomy" id="289078"/>
    <lineage>
        <taxon>Eukaryota</taxon>
        <taxon>Fungi</taxon>
        <taxon>Dikarya</taxon>
        <taxon>Basidiomycota</taxon>
        <taxon>Pucciniomycotina</taxon>
        <taxon>Microbotryomycetes</taxon>
        <taxon>Microbotryales</taxon>
        <taxon>Microbotryaceae</taxon>
        <taxon>Microbotryum</taxon>
    </lineage>
</organism>
<evidence type="ECO:0000313" key="2">
    <source>
        <dbReference type="EMBL" id="SDA00477.1"/>
    </source>
</evidence>
<keyword evidence="3" id="KW-1185">Reference proteome</keyword>
<dbReference type="AlphaFoldDB" id="A0A2X0N6Q9"/>
<reference evidence="3" key="1">
    <citation type="submission" date="2016-10" db="EMBL/GenBank/DDBJ databases">
        <authorList>
            <person name="Jeantristanb JTB J.-T."/>
            <person name="Ricardo R."/>
        </authorList>
    </citation>
    <scope>NUCLEOTIDE SEQUENCE [LARGE SCALE GENOMIC DNA]</scope>
</reference>
<gene>
    <name evidence="2" type="ORF">BZ3500_MVSOF-1268-A1-R1_CHR9G10662</name>
</gene>
<dbReference type="STRING" id="289078.A0A2X0N6Q9"/>
<feature type="region of interest" description="Disordered" evidence="1">
    <location>
        <begin position="146"/>
        <end position="166"/>
    </location>
</feature>
<proteinExistence type="predicted"/>
<dbReference type="EMBL" id="FMWP01000107">
    <property type="protein sequence ID" value="SDA00477.1"/>
    <property type="molecule type" value="Genomic_DNA"/>
</dbReference>
<sequence length="691" mass="76382">MEESITFKLGLTLAPPTRARGRRNKWTPKAHAPPPISEREARLQSRRTRLQVLDLVPGAAASPPAFSATFPLEPTHIHESSSKPHWKSSLEDVFEDVEPAGSSQRGFSDDVDATHSHSPVRLRRSINEVDLSPGWEKKLYEPQIRQRVDHSSLQSRRSMTSLQGMNCAGSSKRTCSPLVMEIIKLQDTPTLCKVSSPEMPTSSSVLDLEALLHCAPLKLSQGADMNLQSVLSHDAGGIGSVMDVSTCRCCAGGQRTLLSFTQVPMCFTIMHNGSTVRWTPDARGSDLVFRDDTGLQHRWSLRAVTQLRHQHISTKGGAAIGPDGELQWHQFDGLNPMKPECAAITQCLSDKVRDDLAGIDDYRPRAICCANGPLLPTVAMARQRYEVMGLELGVVEEGAQAGRQTFKKFRVAGSARKYQIDKLMILEKAIGLHPGHSLFEDEYRAHNPVMVKLRCPTCAAGRLCGTPIAFTQDLIRCNLCGLYLHKLHAEISKEEQRTTRCIICVNVVSTKDLRADEFKKLSGTVSLARSCAWAYISEAWRLVKVHDYGVHRDGLGARALAEVSCPEGGVNLQLVPGNKLAWSFSNAKQLEGSKNRDIYLSLQVPTEAILKKTWGTNASLVKAFIKDTKKTIKHLNKLAAERYADNDSDEDGPVRHLYSSILQKCYLLALPLAQIIQSEPEEVTGWAYSVL</sequence>
<feature type="region of interest" description="Disordered" evidence="1">
    <location>
        <begin position="16"/>
        <end position="41"/>
    </location>
</feature>
<feature type="compositionally biased region" description="Basic residues" evidence="1">
    <location>
        <begin position="19"/>
        <end position="28"/>
    </location>
</feature>
<feature type="compositionally biased region" description="Polar residues" evidence="1">
    <location>
        <begin position="151"/>
        <end position="166"/>
    </location>
</feature>
<dbReference type="OrthoDB" id="2539320at2759"/>
<protein>
    <submittedName>
        <fullName evidence="2">BZ3500_MvSof-1268-A1-R1_Chr9g10662 protein</fullName>
    </submittedName>
</protein>
<feature type="region of interest" description="Disordered" evidence="1">
    <location>
        <begin position="99"/>
        <end position="118"/>
    </location>
</feature>
<dbReference type="Proteomes" id="UP000249723">
    <property type="component" value="Unassembled WGS sequence"/>
</dbReference>
<name>A0A2X0N6Q9_9BASI</name>
<evidence type="ECO:0000256" key="1">
    <source>
        <dbReference type="SAM" id="MobiDB-lite"/>
    </source>
</evidence>
<evidence type="ECO:0000313" key="3">
    <source>
        <dbReference type="Proteomes" id="UP000249723"/>
    </source>
</evidence>
<accession>A0A2X0N6Q9</accession>